<sequence length="103" mass="11006">MALVTVQRSPTPSTTSSPSVSESGSGEDDRRSQPRSFIKDQDVSAVIVHPLPRIPLGFHLSASWIPVAEREPSQSLHPKEKAALAPTGPESLGGEREDEGSHL</sequence>
<feature type="compositionally biased region" description="Basic and acidic residues" evidence="1">
    <location>
        <begin position="93"/>
        <end position="103"/>
    </location>
</feature>
<feature type="compositionally biased region" description="Low complexity" evidence="1">
    <location>
        <begin position="9"/>
        <end position="24"/>
    </location>
</feature>
<feature type="region of interest" description="Disordered" evidence="1">
    <location>
        <begin position="1"/>
        <end position="41"/>
    </location>
</feature>
<dbReference type="AlphaFoldDB" id="A0A4Z2F7Q8"/>
<feature type="compositionally biased region" description="Basic and acidic residues" evidence="1">
    <location>
        <begin position="69"/>
        <end position="82"/>
    </location>
</feature>
<feature type="region of interest" description="Disordered" evidence="1">
    <location>
        <begin position="69"/>
        <end position="103"/>
    </location>
</feature>
<name>A0A4Z2F7Q8_9TELE</name>
<evidence type="ECO:0000256" key="1">
    <source>
        <dbReference type="SAM" id="MobiDB-lite"/>
    </source>
</evidence>
<accession>A0A4Z2F7Q8</accession>
<keyword evidence="3" id="KW-1185">Reference proteome</keyword>
<feature type="compositionally biased region" description="Basic and acidic residues" evidence="1">
    <location>
        <begin position="27"/>
        <end position="41"/>
    </location>
</feature>
<gene>
    <name evidence="2" type="ORF">EYF80_052996</name>
</gene>
<organism evidence="2 3">
    <name type="scientific">Liparis tanakae</name>
    <name type="common">Tanaka's snailfish</name>
    <dbReference type="NCBI Taxonomy" id="230148"/>
    <lineage>
        <taxon>Eukaryota</taxon>
        <taxon>Metazoa</taxon>
        <taxon>Chordata</taxon>
        <taxon>Craniata</taxon>
        <taxon>Vertebrata</taxon>
        <taxon>Euteleostomi</taxon>
        <taxon>Actinopterygii</taxon>
        <taxon>Neopterygii</taxon>
        <taxon>Teleostei</taxon>
        <taxon>Neoteleostei</taxon>
        <taxon>Acanthomorphata</taxon>
        <taxon>Eupercaria</taxon>
        <taxon>Perciformes</taxon>
        <taxon>Cottioidei</taxon>
        <taxon>Cottales</taxon>
        <taxon>Liparidae</taxon>
        <taxon>Liparis</taxon>
    </lineage>
</organism>
<comment type="caution">
    <text evidence="2">The sequence shown here is derived from an EMBL/GenBank/DDBJ whole genome shotgun (WGS) entry which is preliminary data.</text>
</comment>
<evidence type="ECO:0000313" key="2">
    <source>
        <dbReference type="EMBL" id="TNN36844.1"/>
    </source>
</evidence>
<protein>
    <submittedName>
        <fullName evidence="2">Uncharacterized protein</fullName>
    </submittedName>
</protein>
<dbReference type="Proteomes" id="UP000314294">
    <property type="component" value="Unassembled WGS sequence"/>
</dbReference>
<proteinExistence type="predicted"/>
<evidence type="ECO:0000313" key="3">
    <source>
        <dbReference type="Proteomes" id="UP000314294"/>
    </source>
</evidence>
<reference evidence="2 3" key="1">
    <citation type="submission" date="2019-03" db="EMBL/GenBank/DDBJ databases">
        <title>First draft genome of Liparis tanakae, snailfish: a comprehensive survey of snailfish specific genes.</title>
        <authorList>
            <person name="Kim W."/>
            <person name="Song I."/>
            <person name="Jeong J.-H."/>
            <person name="Kim D."/>
            <person name="Kim S."/>
            <person name="Ryu S."/>
            <person name="Song J.Y."/>
            <person name="Lee S.K."/>
        </authorList>
    </citation>
    <scope>NUCLEOTIDE SEQUENCE [LARGE SCALE GENOMIC DNA]</scope>
    <source>
        <tissue evidence="2">Muscle</tissue>
    </source>
</reference>
<dbReference type="EMBL" id="SRLO01001564">
    <property type="protein sequence ID" value="TNN36844.1"/>
    <property type="molecule type" value="Genomic_DNA"/>
</dbReference>